<evidence type="ECO:0000313" key="2">
    <source>
        <dbReference type="EMBL" id="GAA3794266.1"/>
    </source>
</evidence>
<dbReference type="RefSeq" id="WP_275779229.1">
    <property type="nucleotide sequence ID" value="NZ_BAABDE010000015.1"/>
</dbReference>
<dbReference type="EMBL" id="BAABDE010000015">
    <property type="protein sequence ID" value="GAA3794266.1"/>
    <property type="molecule type" value="Genomic_DNA"/>
</dbReference>
<evidence type="ECO:0000256" key="1">
    <source>
        <dbReference type="SAM" id="MobiDB-lite"/>
    </source>
</evidence>
<dbReference type="Proteomes" id="UP001501009">
    <property type="component" value="Unassembled WGS sequence"/>
</dbReference>
<reference evidence="3" key="1">
    <citation type="journal article" date="2019" name="Int. J. Syst. Evol. Microbiol.">
        <title>The Global Catalogue of Microorganisms (GCM) 10K type strain sequencing project: providing services to taxonomists for standard genome sequencing and annotation.</title>
        <authorList>
            <consortium name="The Broad Institute Genomics Platform"/>
            <consortium name="The Broad Institute Genome Sequencing Center for Infectious Disease"/>
            <person name="Wu L."/>
            <person name="Ma J."/>
        </authorList>
    </citation>
    <scope>NUCLEOTIDE SEQUENCE [LARGE SCALE GENOMIC DNA]</scope>
    <source>
        <strain evidence="3">JCM 17138</strain>
    </source>
</reference>
<comment type="caution">
    <text evidence="2">The sequence shown here is derived from an EMBL/GenBank/DDBJ whole genome shotgun (WGS) entry which is preliminary data.</text>
</comment>
<protein>
    <submittedName>
        <fullName evidence="2">Uncharacterized protein</fullName>
    </submittedName>
</protein>
<feature type="region of interest" description="Disordered" evidence="1">
    <location>
        <begin position="212"/>
        <end position="256"/>
    </location>
</feature>
<feature type="compositionally biased region" description="Pro residues" evidence="1">
    <location>
        <begin position="220"/>
        <end position="232"/>
    </location>
</feature>
<name>A0ABP7HKR2_9ACTN</name>
<sequence>MPGTVLLLAASPAGKGCLVDAASVLPVLAAVPPAVLSGTDTANVVELADPLEPQAVLTRLRAAAGAPGPLTVFVTGQLQLDRRQRLPHLALARTTPATVRYTGLPWHWIREELRLRAAGSTTLFLDLHADVEAWEWLRGAALDCGRNNAVYGRVAPPPSRRAVAVPTYMKAVATILRSGGRPAPAELHQLALGRVGVDGHADLVLAAPGVGGSVPGGFAPRPPYRPEGPRPQTPDGLGIADRQQSREADNSGADPHSLISAAVQSGRHPDADALAAHQEQLAVRAHGPGSEAAFHWAEVRADLAMFAGDPVRSCRTWLGVAGARLAAGQAADAVAVEAAVDRAHHQWGQVRDAVAARELGASLAELRSRVPGRRQGALDHVQRQLRQLQTQG</sequence>
<gene>
    <name evidence="2" type="ORF">GCM10022403_030170</name>
</gene>
<evidence type="ECO:0000313" key="3">
    <source>
        <dbReference type="Proteomes" id="UP001501009"/>
    </source>
</evidence>
<keyword evidence="3" id="KW-1185">Reference proteome</keyword>
<organism evidence="2 3">
    <name type="scientific">Streptomyces coacervatus</name>
    <dbReference type="NCBI Taxonomy" id="647381"/>
    <lineage>
        <taxon>Bacteria</taxon>
        <taxon>Bacillati</taxon>
        <taxon>Actinomycetota</taxon>
        <taxon>Actinomycetes</taxon>
        <taxon>Kitasatosporales</taxon>
        <taxon>Streptomycetaceae</taxon>
        <taxon>Streptomyces</taxon>
    </lineage>
</organism>
<accession>A0ABP7HKR2</accession>
<proteinExistence type="predicted"/>